<dbReference type="Gene3D" id="3.30.230.10">
    <property type="match status" value="1"/>
</dbReference>
<evidence type="ECO:0000256" key="6">
    <source>
        <dbReference type="ARBA" id="ARBA00022777"/>
    </source>
</evidence>
<comment type="catalytic activity">
    <reaction evidence="10">
        <text>4-CDP-2-C-methyl-D-erythritol + ATP = 4-CDP-2-C-methyl-D-erythritol 2-phosphate + ADP + H(+)</text>
        <dbReference type="Rhea" id="RHEA:18437"/>
        <dbReference type="ChEBI" id="CHEBI:15378"/>
        <dbReference type="ChEBI" id="CHEBI:30616"/>
        <dbReference type="ChEBI" id="CHEBI:57823"/>
        <dbReference type="ChEBI" id="CHEBI:57919"/>
        <dbReference type="ChEBI" id="CHEBI:456216"/>
        <dbReference type="EC" id="2.7.1.148"/>
    </reaction>
</comment>
<dbReference type="OrthoDB" id="9809438at2"/>
<dbReference type="GO" id="GO:0016114">
    <property type="term" value="P:terpenoid biosynthetic process"/>
    <property type="evidence" value="ECO:0007669"/>
    <property type="project" value="UniProtKB-UniRule"/>
</dbReference>
<dbReference type="UniPathway" id="UPA00056">
    <property type="reaction ID" value="UER00094"/>
</dbReference>
<reference evidence="13 14" key="2">
    <citation type="journal article" date="2019" name="BMC Genomics">
        <title>The Anaplasma ovis genome reveals a high proportion of pseudogenes.</title>
        <authorList>
            <person name="Liu Z."/>
            <person name="Peasley A.M."/>
            <person name="Yang J."/>
            <person name="Li Y."/>
            <person name="Guan G."/>
            <person name="Luo J."/>
            <person name="Yin H."/>
            <person name="Brayton K.A."/>
        </authorList>
    </citation>
    <scope>NUCLEOTIDE SEQUENCE [LARGE SCALE GENOMIC DNA]</scope>
    <source>
        <strain evidence="13 14">Haibei</strain>
    </source>
</reference>
<dbReference type="InterPro" id="IPR036554">
    <property type="entry name" value="GHMP_kinase_C_sf"/>
</dbReference>
<dbReference type="Gene3D" id="3.30.70.890">
    <property type="entry name" value="GHMP kinase, C-terminal domain"/>
    <property type="match status" value="1"/>
</dbReference>
<feature type="domain" description="GHMP kinase C-terminal" evidence="12">
    <location>
        <begin position="215"/>
        <end position="273"/>
    </location>
</feature>
<dbReference type="Pfam" id="PF08544">
    <property type="entry name" value="GHMP_kinases_C"/>
    <property type="match status" value="1"/>
</dbReference>
<comment type="function">
    <text evidence="10">Catalyzes the phosphorylation of the position 2 hydroxy group of 4-diphosphocytidyl-2C-methyl-D-erythritol.</text>
</comment>
<dbReference type="GO" id="GO:0050515">
    <property type="term" value="F:4-(cytidine 5'-diphospho)-2-C-methyl-D-erythritol kinase activity"/>
    <property type="evidence" value="ECO:0007669"/>
    <property type="project" value="UniProtKB-UniRule"/>
</dbReference>
<dbReference type="InterPro" id="IPR013750">
    <property type="entry name" value="GHMP_kinase_C_dom"/>
</dbReference>
<dbReference type="Proteomes" id="UP000259762">
    <property type="component" value="Chromosome"/>
</dbReference>
<keyword evidence="7 10" id="KW-0067">ATP-binding</keyword>
<dbReference type="GO" id="GO:0005524">
    <property type="term" value="F:ATP binding"/>
    <property type="evidence" value="ECO:0007669"/>
    <property type="project" value="UniProtKB-UniRule"/>
</dbReference>
<dbReference type="InterPro" id="IPR014721">
    <property type="entry name" value="Ribsml_uS5_D2-typ_fold_subgr"/>
</dbReference>
<dbReference type="InterPro" id="IPR006204">
    <property type="entry name" value="GHMP_kinase_N_dom"/>
</dbReference>
<evidence type="ECO:0000256" key="4">
    <source>
        <dbReference type="ARBA" id="ARBA00022679"/>
    </source>
</evidence>
<evidence type="ECO:0000259" key="12">
    <source>
        <dbReference type="Pfam" id="PF08544"/>
    </source>
</evidence>
<evidence type="ECO:0000256" key="5">
    <source>
        <dbReference type="ARBA" id="ARBA00022741"/>
    </source>
</evidence>
<comment type="pathway">
    <text evidence="10">Isoprenoid biosynthesis; isopentenyl diphosphate biosynthesis via DXP pathway; isopentenyl diphosphate from 1-deoxy-D-xylulose 5-phosphate: step 3/6.</text>
</comment>
<dbReference type="NCBIfam" id="TIGR00154">
    <property type="entry name" value="ispE"/>
    <property type="match status" value="1"/>
</dbReference>
<evidence type="ECO:0000256" key="3">
    <source>
        <dbReference type="ARBA" id="ARBA00017473"/>
    </source>
</evidence>
<evidence type="ECO:0000313" key="14">
    <source>
        <dbReference type="Proteomes" id="UP000259762"/>
    </source>
</evidence>
<feature type="domain" description="GHMP kinase N-terminal" evidence="11">
    <location>
        <begin position="66"/>
        <end position="141"/>
    </location>
</feature>
<dbReference type="EC" id="2.7.1.148" evidence="2 10"/>
<keyword evidence="6 10" id="KW-0418">Kinase</keyword>
<name>A0A2Z2L9A6_9RICK</name>
<evidence type="ECO:0000256" key="8">
    <source>
        <dbReference type="ARBA" id="ARBA00023229"/>
    </source>
</evidence>
<reference evidence="14" key="1">
    <citation type="submission" date="2018-06" db="EMBL/GenBank/DDBJ databases">
        <title>The Anaplasma ovis genome reveals a high proportion of pseudogenes.</title>
        <authorList>
            <person name="Liu Z."/>
            <person name="Peasley A.M."/>
            <person name="Yang J."/>
            <person name="Li Y."/>
            <person name="Guan G."/>
            <person name="Luo J."/>
            <person name="Yin H."/>
            <person name="Brayton K.A."/>
        </authorList>
    </citation>
    <scope>NUCLEOTIDE SEQUENCE [LARGE SCALE GENOMIC DNA]</scope>
    <source>
        <strain evidence="14">Haibei</strain>
    </source>
</reference>
<dbReference type="EMBL" id="CP015994">
    <property type="protein sequence ID" value="ASI48178.1"/>
    <property type="molecule type" value="Genomic_DNA"/>
</dbReference>
<dbReference type="AlphaFoldDB" id="A0A2Z2L9A6"/>
<gene>
    <name evidence="10" type="primary">ispE</name>
    <name evidence="13" type="ORF">AOV_01665</name>
</gene>
<dbReference type="PANTHER" id="PTHR43527">
    <property type="entry name" value="4-DIPHOSPHOCYTIDYL-2-C-METHYL-D-ERYTHRITOL KINASE, CHLOROPLASTIC"/>
    <property type="match status" value="1"/>
</dbReference>
<dbReference type="HAMAP" id="MF_00061">
    <property type="entry name" value="IspE"/>
    <property type="match status" value="1"/>
</dbReference>
<keyword evidence="8 10" id="KW-0414">Isoprene biosynthesis</keyword>
<dbReference type="PANTHER" id="PTHR43527:SF2">
    <property type="entry name" value="4-DIPHOSPHOCYTIDYL-2-C-METHYL-D-ERYTHRITOL KINASE, CHLOROPLASTIC"/>
    <property type="match status" value="1"/>
</dbReference>
<organism evidence="13 14">
    <name type="scientific">Anaplasma ovis str. Haibei</name>
    <dbReference type="NCBI Taxonomy" id="1248439"/>
    <lineage>
        <taxon>Bacteria</taxon>
        <taxon>Pseudomonadati</taxon>
        <taxon>Pseudomonadota</taxon>
        <taxon>Alphaproteobacteria</taxon>
        <taxon>Rickettsiales</taxon>
        <taxon>Anaplasmataceae</taxon>
        <taxon>Anaplasma</taxon>
    </lineage>
</organism>
<dbReference type="KEGG" id="aoh:AOV_01665"/>
<keyword evidence="4 10" id="KW-0808">Transferase</keyword>
<feature type="active site" evidence="10">
    <location>
        <position position="136"/>
    </location>
</feature>
<sequence>MSKYLINAPAKINLFLHVVGKSTSGYHVLESVFAFIKLYDTLEVEIGSKNRGVEFVQFSGISKHDNTVQRAIGHLVRRCAPGVAKNVYVKVTKNIPVSAGLAGGSADAAAIIRLLGKSWGISEAGMHGVAASVGSDVPVCLQSKTAFVCGVGENVKLLPYARLPNYVVLVRPSGVCLSTRNVFDAYACKEFSKSVGSPPETSDGLLSLVMRSRNDLAETAISLVPEVKKILAELQSLEGCILSRMSGSGATCFALFEDSEAANNGVEYLKGRYPEWWVHGTEISQ</sequence>
<evidence type="ECO:0000256" key="7">
    <source>
        <dbReference type="ARBA" id="ARBA00022840"/>
    </source>
</evidence>
<feature type="active site" evidence="10">
    <location>
        <position position="11"/>
    </location>
</feature>
<evidence type="ECO:0000313" key="13">
    <source>
        <dbReference type="EMBL" id="ASI48178.1"/>
    </source>
</evidence>
<keyword evidence="5 10" id="KW-0547">Nucleotide-binding</keyword>
<evidence type="ECO:0000256" key="10">
    <source>
        <dbReference type="HAMAP-Rule" id="MF_00061"/>
    </source>
</evidence>
<dbReference type="NCBIfam" id="NF011202">
    <property type="entry name" value="PRK14608.1"/>
    <property type="match status" value="1"/>
</dbReference>
<dbReference type="InterPro" id="IPR020568">
    <property type="entry name" value="Ribosomal_Su5_D2-typ_SF"/>
</dbReference>
<dbReference type="InterPro" id="IPR004424">
    <property type="entry name" value="IspE"/>
</dbReference>
<feature type="binding site" evidence="10">
    <location>
        <begin position="96"/>
        <end position="106"/>
    </location>
    <ligand>
        <name>ATP</name>
        <dbReference type="ChEBI" id="CHEBI:30616"/>
    </ligand>
</feature>
<protein>
    <recommendedName>
        <fullName evidence="3 10">4-diphosphocytidyl-2-C-methyl-D-erythritol kinase</fullName>
        <shortName evidence="10">CMK</shortName>
        <ecNumber evidence="2 10">2.7.1.148</ecNumber>
    </recommendedName>
    <alternativeName>
        <fullName evidence="9 10">4-(cytidine-5'-diphospho)-2-C-methyl-D-erythritol kinase</fullName>
    </alternativeName>
</protein>
<dbReference type="PIRSF" id="PIRSF010376">
    <property type="entry name" value="IspE"/>
    <property type="match status" value="1"/>
</dbReference>
<dbReference type="SUPFAM" id="SSF55060">
    <property type="entry name" value="GHMP Kinase, C-terminal domain"/>
    <property type="match status" value="1"/>
</dbReference>
<keyword evidence="14" id="KW-1185">Reference proteome</keyword>
<evidence type="ECO:0000259" key="11">
    <source>
        <dbReference type="Pfam" id="PF00288"/>
    </source>
</evidence>
<dbReference type="SUPFAM" id="SSF54211">
    <property type="entry name" value="Ribosomal protein S5 domain 2-like"/>
    <property type="match status" value="1"/>
</dbReference>
<evidence type="ECO:0000256" key="2">
    <source>
        <dbReference type="ARBA" id="ARBA00012052"/>
    </source>
</evidence>
<proteinExistence type="inferred from homology"/>
<dbReference type="Pfam" id="PF00288">
    <property type="entry name" value="GHMP_kinases_N"/>
    <property type="match status" value="1"/>
</dbReference>
<accession>A0A2Z2L9A6</accession>
<comment type="similarity">
    <text evidence="1 10">Belongs to the GHMP kinase family. IspE subfamily.</text>
</comment>
<dbReference type="GO" id="GO:0019288">
    <property type="term" value="P:isopentenyl diphosphate biosynthetic process, methylerythritol 4-phosphate pathway"/>
    <property type="evidence" value="ECO:0007669"/>
    <property type="project" value="UniProtKB-UniRule"/>
</dbReference>
<evidence type="ECO:0000256" key="9">
    <source>
        <dbReference type="ARBA" id="ARBA00032554"/>
    </source>
</evidence>
<evidence type="ECO:0000256" key="1">
    <source>
        <dbReference type="ARBA" id="ARBA00009684"/>
    </source>
</evidence>